<dbReference type="KEGG" id="ccin:107274874"/>
<feature type="chain" id="PRO_5042498074" evidence="1">
    <location>
        <begin position="20"/>
        <end position="175"/>
    </location>
</feature>
<name>A0AAJ7R773_CEPCN</name>
<keyword evidence="1" id="KW-0732">Signal</keyword>
<sequence length="175" mass="19699">MSSLLSVLTLVGFLGRIVGTDGYLVYPENTVLQHVIGISLPVFTTKRGGVASSIGFQLNFVLPYNVTQFEPVVIPARQARDLTLEDTYKSIETMLDEHGWHGRECLLRTICELAELPLERNRQDLFEEIIYLLLTPSEDLPEAVNSNHRAVNKLYQEAERLGMNPNLGRSSWLSP</sequence>
<dbReference type="SMART" id="SM00718">
    <property type="entry name" value="DM4_12"/>
    <property type="match status" value="1"/>
</dbReference>
<keyword evidence="2" id="KW-1185">Reference proteome</keyword>
<accession>A0AAJ7R773</accession>
<dbReference type="AlphaFoldDB" id="A0AAJ7R773"/>
<proteinExistence type="predicted"/>
<dbReference type="PANTHER" id="PTHR21398">
    <property type="entry name" value="AGAP007094-PA"/>
    <property type="match status" value="1"/>
</dbReference>
<evidence type="ECO:0000256" key="1">
    <source>
        <dbReference type="SAM" id="SignalP"/>
    </source>
</evidence>
<dbReference type="GeneID" id="107274874"/>
<dbReference type="Pfam" id="PF07841">
    <property type="entry name" value="DM4_12"/>
    <property type="match status" value="1"/>
</dbReference>
<organism evidence="2 3">
    <name type="scientific">Cephus cinctus</name>
    <name type="common">Wheat stem sawfly</name>
    <dbReference type="NCBI Taxonomy" id="211228"/>
    <lineage>
        <taxon>Eukaryota</taxon>
        <taxon>Metazoa</taxon>
        <taxon>Ecdysozoa</taxon>
        <taxon>Arthropoda</taxon>
        <taxon>Hexapoda</taxon>
        <taxon>Insecta</taxon>
        <taxon>Pterygota</taxon>
        <taxon>Neoptera</taxon>
        <taxon>Endopterygota</taxon>
        <taxon>Hymenoptera</taxon>
        <taxon>Cephoidea</taxon>
        <taxon>Cephidae</taxon>
        <taxon>Cephus</taxon>
    </lineage>
</organism>
<dbReference type="RefSeq" id="XP_024935548.1">
    <property type="nucleotide sequence ID" value="XM_025079780.1"/>
</dbReference>
<reference evidence="3" key="1">
    <citation type="submission" date="2025-08" db="UniProtKB">
        <authorList>
            <consortium name="RefSeq"/>
        </authorList>
    </citation>
    <scope>IDENTIFICATION</scope>
</reference>
<protein>
    <submittedName>
        <fullName evidence="3">Uncharacterized protein LOC107274874</fullName>
    </submittedName>
</protein>
<evidence type="ECO:0000313" key="3">
    <source>
        <dbReference type="RefSeq" id="XP_024935548.1"/>
    </source>
</evidence>
<gene>
    <name evidence="3" type="primary">LOC107274874</name>
</gene>
<dbReference type="Proteomes" id="UP000694920">
    <property type="component" value="Unplaced"/>
</dbReference>
<dbReference type="PANTHER" id="PTHR21398:SF4">
    <property type="entry name" value="AGAP002980-PA"/>
    <property type="match status" value="1"/>
</dbReference>
<feature type="signal peptide" evidence="1">
    <location>
        <begin position="1"/>
        <end position="19"/>
    </location>
</feature>
<dbReference type="InterPro" id="IPR006631">
    <property type="entry name" value="DM4_12"/>
</dbReference>
<evidence type="ECO:0000313" key="2">
    <source>
        <dbReference type="Proteomes" id="UP000694920"/>
    </source>
</evidence>